<reference evidence="6 7" key="1">
    <citation type="submission" date="2017-01" db="EMBL/GenBank/DDBJ databases">
        <authorList>
            <person name="Varghese N."/>
            <person name="Submissions S."/>
        </authorList>
    </citation>
    <scope>NUCLEOTIDE SEQUENCE [LARGE SCALE GENOMIC DNA]</scope>
    <source>
        <strain evidence="6 7">DSM 18447</strain>
    </source>
</reference>
<evidence type="ECO:0000313" key="6">
    <source>
        <dbReference type="EMBL" id="SIS95740.1"/>
    </source>
</evidence>
<feature type="domain" description="HTH gntR-type" evidence="5">
    <location>
        <begin position="29"/>
        <end position="97"/>
    </location>
</feature>
<keyword evidence="1" id="KW-0805">Transcription regulation</keyword>
<dbReference type="FunFam" id="1.10.10.10:FF:000079">
    <property type="entry name" value="GntR family transcriptional regulator"/>
    <property type="match status" value="1"/>
</dbReference>
<dbReference type="Pfam" id="PF07702">
    <property type="entry name" value="UTRA"/>
    <property type="match status" value="1"/>
</dbReference>
<dbReference type="SMART" id="SM00866">
    <property type="entry name" value="UTRA"/>
    <property type="match status" value="1"/>
</dbReference>
<name>A0AA45W5N0_9RHOB</name>
<dbReference type="AlphaFoldDB" id="A0AA45W5N0"/>
<dbReference type="Gene3D" id="3.40.1410.10">
    <property type="entry name" value="Chorismate lyase-like"/>
    <property type="match status" value="1"/>
</dbReference>
<dbReference type="GO" id="GO:0003700">
    <property type="term" value="F:DNA-binding transcription factor activity"/>
    <property type="evidence" value="ECO:0007669"/>
    <property type="project" value="UniProtKB-UniRule"/>
</dbReference>
<gene>
    <name evidence="6" type="ORF">SAMN05421772_11024</name>
</gene>
<dbReference type="InterPro" id="IPR000524">
    <property type="entry name" value="Tscrpt_reg_HTH_GntR"/>
</dbReference>
<protein>
    <recommendedName>
        <fullName evidence="4">Histidine utilization repressor</fullName>
    </recommendedName>
</protein>
<evidence type="ECO:0000256" key="3">
    <source>
        <dbReference type="ARBA" id="ARBA00023163"/>
    </source>
</evidence>
<dbReference type="InterPro" id="IPR036390">
    <property type="entry name" value="WH_DNA-bd_sf"/>
</dbReference>
<dbReference type="EMBL" id="FTOU01000010">
    <property type="protein sequence ID" value="SIS95740.1"/>
    <property type="molecule type" value="Genomic_DNA"/>
</dbReference>
<dbReference type="Proteomes" id="UP000186216">
    <property type="component" value="Unassembled WGS sequence"/>
</dbReference>
<dbReference type="PRINTS" id="PR00035">
    <property type="entry name" value="HTHGNTR"/>
</dbReference>
<dbReference type="GO" id="GO:0045892">
    <property type="term" value="P:negative regulation of DNA-templated transcription"/>
    <property type="evidence" value="ECO:0007669"/>
    <property type="project" value="UniProtKB-UniRule"/>
</dbReference>
<organism evidence="6 7">
    <name type="scientific">Paracoccus saliphilus</name>
    <dbReference type="NCBI Taxonomy" id="405559"/>
    <lineage>
        <taxon>Bacteria</taxon>
        <taxon>Pseudomonadati</taxon>
        <taxon>Pseudomonadota</taxon>
        <taxon>Alphaproteobacteria</taxon>
        <taxon>Rhodobacterales</taxon>
        <taxon>Paracoccaceae</taxon>
        <taxon>Paracoccus</taxon>
    </lineage>
</organism>
<dbReference type="GO" id="GO:0006547">
    <property type="term" value="P:L-histidine metabolic process"/>
    <property type="evidence" value="ECO:0007669"/>
    <property type="project" value="UniProtKB-UniRule"/>
</dbReference>
<evidence type="ECO:0000313" key="7">
    <source>
        <dbReference type="Proteomes" id="UP000186216"/>
    </source>
</evidence>
<dbReference type="InterPro" id="IPR010248">
    <property type="entry name" value="His_ut_repres"/>
</dbReference>
<dbReference type="InterPro" id="IPR050679">
    <property type="entry name" value="Bact_HTH_transcr_reg"/>
</dbReference>
<accession>A0AA45W5N0</accession>
<keyword evidence="3" id="KW-0804">Transcription</keyword>
<dbReference type="PANTHER" id="PTHR44846">
    <property type="entry name" value="MANNOSYL-D-GLYCERATE TRANSPORT/METABOLISM SYSTEM REPRESSOR MNGR-RELATED"/>
    <property type="match status" value="1"/>
</dbReference>
<evidence type="ECO:0000259" key="5">
    <source>
        <dbReference type="PROSITE" id="PS50949"/>
    </source>
</evidence>
<dbReference type="Pfam" id="PF00392">
    <property type="entry name" value="GntR"/>
    <property type="match status" value="1"/>
</dbReference>
<keyword evidence="2" id="KW-0238">DNA-binding</keyword>
<sequence>MQVYTINATVIFGQVWNLIVDQLKKQAQTPISQQIKEFILEEIESGTLAVGDKVPSEAQLATKFSASRMTVNRAVKELTVEGRLNRVQGLGTFVAEYKPLAPLIEIRSIAQDIALRGGVHSCVPIDISEGMIGDDEAERLGLPLRARVYQLQAVHKCDGVPIQLENRVVNPAFSPDFLEQDFSKATASDYLLKNVNFTEVEHKVDAIRPTAEMSRLLEIGESDPCLRLVRRTWSGNRLITYVQLVHPGESFRLGGRFQGPGIAREIA</sequence>
<dbReference type="CDD" id="cd07377">
    <property type="entry name" value="WHTH_GntR"/>
    <property type="match status" value="1"/>
</dbReference>
<evidence type="ECO:0000256" key="2">
    <source>
        <dbReference type="ARBA" id="ARBA00023125"/>
    </source>
</evidence>
<dbReference type="Gene3D" id="1.10.10.10">
    <property type="entry name" value="Winged helix-like DNA-binding domain superfamily/Winged helix DNA-binding domain"/>
    <property type="match status" value="1"/>
</dbReference>
<dbReference type="PROSITE" id="PS50949">
    <property type="entry name" value="HTH_GNTR"/>
    <property type="match status" value="1"/>
</dbReference>
<dbReference type="InterPro" id="IPR036388">
    <property type="entry name" value="WH-like_DNA-bd_sf"/>
</dbReference>
<dbReference type="SUPFAM" id="SSF46785">
    <property type="entry name" value="Winged helix' DNA-binding domain"/>
    <property type="match status" value="1"/>
</dbReference>
<evidence type="ECO:0000256" key="4">
    <source>
        <dbReference type="NCBIfam" id="TIGR02018"/>
    </source>
</evidence>
<dbReference type="NCBIfam" id="TIGR02018">
    <property type="entry name" value="his_ut_repres"/>
    <property type="match status" value="1"/>
</dbReference>
<dbReference type="GO" id="GO:0003677">
    <property type="term" value="F:DNA binding"/>
    <property type="evidence" value="ECO:0007669"/>
    <property type="project" value="UniProtKB-UniRule"/>
</dbReference>
<dbReference type="PANTHER" id="PTHR44846:SF16">
    <property type="entry name" value="TRANSCRIPTIONAL REGULATOR PHNF-RELATED"/>
    <property type="match status" value="1"/>
</dbReference>
<proteinExistence type="predicted"/>
<evidence type="ECO:0000256" key="1">
    <source>
        <dbReference type="ARBA" id="ARBA00023015"/>
    </source>
</evidence>
<dbReference type="InterPro" id="IPR011663">
    <property type="entry name" value="UTRA"/>
</dbReference>
<dbReference type="SUPFAM" id="SSF64288">
    <property type="entry name" value="Chorismate lyase-like"/>
    <property type="match status" value="1"/>
</dbReference>
<dbReference type="SMART" id="SM00345">
    <property type="entry name" value="HTH_GNTR"/>
    <property type="match status" value="1"/>
</dbReference>
<dbReference type="InterPro" id="IPR028978">
    <property type="entry name" value="Chorismate_lyase_/UTRA_dom_sf"/>
</dbReference>
<comment type="caution">
    <text evidence="6">The sequence shown here is derived from an EMBL/GenBank/DDBJ whole genome shotgun (WGS) entry which is preliminary data.</text>
</comment>